<dbReference type="UniPathway" id="UPA00068">
    <property type="reaction ID" value="UER00106"/>
</dbReference>
<gene>
    <name evidence="10 11" type="primary">argJ</name>
    <name evidence="11" type="ORF">CLPA_c16470</name>
    <name evidence="12" type="ORF">CP6013_01529</name>
</gene>
<dbReference type="Gene3D" id="3.30.2330.10">
    <property type="entry name" value="arginine biosynthesis bifunctional protein suprefamily"/>
    <property type="match status" value="1"/>
</dbReference>
<evidence type="ECO:0000256" key="8">
    <source>
        <dbReference type="ARBA" id="ARBA00023315"/>
    </source>
</evidence>
<reference evidence="12" key="2">
    <citation type="submission" date="2015-10" db="EMBL/GenBank/DDBJ databases">
        <title>Improved Draft Genome Sequence of Clostridium pasteurianum Strain ATCC 6013 (DSM 525) Using a Hybrid Next-Generation Sequencing Approach.</title>
        <authorList>
            <person name="Pyne M.E."/>
            <person name="Utturkar S.M."/>
            <person name="Brown S.D."/>
            <person name="Moo-Young M."/>
            <person name="Chung D.A."/>
            <person name="Chou P.C."/>
        </authorList>
    </citation>
    <scope>NUCLEOTIDE SEQUENCE</scope>
    <source>
        <strain evidence="12">ATCC 6013</strain>
    </source>
</reference>
<dbReference type="GO" id="GO:0006592">
    <property type="term" value="P:ornithine biosynthetic process"/>
    <property type="evidence" value="ECO:0007669"/>
    <property type="project" value="TreeGrafter"/>
</dbReference>
<dbReference type="Gene3D" id="3.60.70.12">
    <property type="entry name" value="L-amino peptidase D-ALA esterase/amidase"/>
    <property type="match status" value="1"/>
</dbReference>
<keyword evidence="8 10" id="KW-0012">Acyltransferase</keyword>
<evidence type="ECO:0000313" key="14">
    <source>
        <dbReference type="Proteomes" id="UP000030905"/>
    </source>
</evidence>
<dbReference type="Proteomes" id="UP000030905">
    <property type="component" value="Chromosome"/>
</dbReference>
<evidence type="ECO:0000256" key="4">
    <source>
        <dbReference type="ARBA" id="ARBA00022605"/>
    </source>
</evidence>
<keyword evidence="4 10" id="KW-0028">Amino-acid biosynthesis</keyword>
<dbReference type="GO" id="GO:0004358">
    <property type="term" value="F:L-glutamate N-acetyltransferase activity, acting on acetyl-L-ornithine as donor"/>
    <property type="evidence" value="ECO:0007669"/>
    <property type="project" value="UniProtKB-UniRule"/>
</dbReference>
<dbReference type="PATRIC" id="fig|1262449.3.peg.1486"/>
<comment type="subcellular location">
    <subcellularLocation>
        <location evidence="10">Cytoplasm</location>
    </subcellularLocation>
</comment>
<feature type="binding site" evidence="10">
    <location>
        <position position="179"/>
    </location>
    <ligand>
        <name>substrate</name>
    </ligand>
</feature>
<dbReference type="GeneID" id="93073812"/>
<feature type="site" description="Cleavage; by autolysis" evidence="10">
    <location>
        <begin position="189"/>
        <end position="190"/>
    </location>
</feature>
<dbReference type="RefSeq" id="WP_003443540.1">
    <property type="nucleotide sequence ID" value="NZ_ANZB01000004.1"/>
</dbReference>
<dbReference type="EC" id="2.3.1.1" evidence="10"/>
<evidence type="ECO:0000256" key="1">
    <source>
        <dbReference type="ARBA" id="ARBA00006774"/>
    </source>
</evidence>
<feature type="chain" id="PRO_5034820968" description="Arginine biosynthesis bifunctional protein ArgJ alpha chain" evidence="10">
    <location>
        <begin position="1"/>
        <end position="189"/>
    </location>
</feature>
<feature type="active site" description="Nucleophile" evidence="10">
    <location>
        <position position="190"/>
    </location>
</feature>
<dbReference type="Pfam" id="PF01960">
    <property type="entry name" value="ArgJ"/>
    <property type="match status" value="1"/>
</dbReference>
<evidence type="ECO:0000256" key="3">
    <source>
        <dbReference type="ARBA" id="ARBA00022571"/>
    </source>
</evidence>
<evidence type="ECO:0000256" key="10">
    <source>
        <dbReference type="HAMAP-Rule" id="MF_01106"/>
    </source>
</evidence>
<comment type="subunit">
    <text evidence="2 10">Heterotetramer of two alpha and two beta chains.</text>
</comment>
<reference evidence="12 13" key="3">
    <citation type="journal article" name="Genome Announc.">
        <title>Improved Draft Genome Sequence of Clostridium pasteurianum Strain ATCC 6013 (DSM 525) Using a Hybrid Next-Generation Sequencing Approach.</title>
        <authorList>
            <person name="Pyne M.E."/>
            <person name="Utturkar S."/>
            <person name="Brown S.D."/>
            <person name="Moo-Young M."/>
            <person name="Chung D.A."/>
            <person name="Chou C.P."/>
        </authorList>
    </citation>
    <scope>NUCLEOTIDE SEQUENCE [LARGE SCALE GENOMIC DNA]</scope>
    <source>
        <strain evidence="12 13">ATCC 6013</strain>
    </source>
</reference>
<keyword evidence="7 10" id="KW-0511">Multifunctional enzyme</keyword>
<protein>
    <recommendedName>
        <fullName evidence="10">Arginine biosynthesis bifunctional protein ArgJ</fullName>
    </recommendedName>
    <domain>
        <recommendedName>
            <fullName evidence="10">Glutamate N-acetyltransferase</fullName>
            <ecNumber evidence="10">2.3.1.35</ecNumber>
        </recommendedName>
        <alternativeName>
            <fullName evidence="10">Ornithine acetyltransferase</fullName>
            <shortName evidence="10">OATase</shortName>
        </alternativeName>
        <alternativeName>
            <fullName evidence="10">Ornithine transacetylase</fullName>
        </alternativeName>
    </domain>
    <domain>
        <recommendedName>
            <fullName evidence="10">Amino-acid acetyltransferase</fullName>
            <ecNumber evidence="10">2.3.1.1</ecNumber>
        </recommendedName>
        <alternativeName>
            <fullName evidence="10">N-acetylglutamate synthase</fullName>
            <shortName evidence="10">AGSase</shortName>
        </alternativeName>
    </domain>
    <component>
        <recommendedName>
            <fullName evidence="10">Arginine biosynthesis bifunctional protein ArgJ alpha chain</fullName>
        </recommendedName>
    </component>
    <component>
        <recommendedName>
            <fullName evidence="10">Arginine biosynthesis bifunctional protein ArgJ beta chain</fullName>
        </recommendedName>
    </component>
</protein>
<keyword evidence="3 10" id="KW-0055">Arginine biosynthesis</keyword>
<evidence type="ECO:0000256" key="6">
    <source>
        <dbReference type="ARBA" id="ARBA00022813"/>
    </source>
</evidence>
<comment type="similarity">
    <text evidence="1 10">Belongs to the ArgJ family.</text>
</comment>
<dbReference type="KEGG" id="cpat:CLPA_c16470"/>
<comment type="catalytic activity">
    <reaction evidence="10">
        <text>L-glutamate + acetyl-CoA = N-acetyl-L-glutamate + CoA + H(+)</text>
        <dbReference type="Rhea" id="RHEA:24292"/>
        <dbReference type="ChEBI" id="CHEBI:15378"/>
        <dbReference type="ChEBI" id="CHEBI:29985"/>
        <dbReference type="ChEBI" id="CHEBI:44337"/>
        <dbReference type="ChEBI" id="CHEBI:57287"/>
        <dbReference type="ChEBI" id="CHEBI:57288"/>
        <dbReference type="EC" id="2.3.1.1"/>
    </reaction>
</comment>
<dbReference type="HAMAP" id="MF_01106">
    <property type="entry name" value="ArgJ"/>
    <property type="match status" value="1"/>
</dbReference>
<comment type="function">
    <text evidence="10">Catalyzes two activities which are involved in the cyclic version of arginine biosynthesis: the synthesis of N-acetylglutamate from glutamate and acetyl-CoA as the acetyl donor, and of ornithine by transacetylation between N(2)-acetylornithine and glutamate.</text>
</comment>
<dbReference type="NCBIfam" id="TIGR00120">
    <property type="entry name" value="ArgJ"/>
    <property type="match status" value="1"/>
</dbReference>
<dbReference type="NCBIfam" id="NF003802">
    <property type="entry name" value="PRK05388.1"/>
    <property type="match status" value="1"/>
</dbReference>
<keyword evidence="6 10" id="KW-0068">Autocatalytic cleavage</keyword>
<comment type="catalytic activity">
    <reaction evidence="9 10">
        <text>N(2)-acetyl-L-ornithine + L-glutamate = N-acetyl-L-glutamate + L-ornithine</text>
        <dbReference type="Rhea" id="RHEA:15349"/>
        <dbReference type="ChEBI" id="CHEBI:29985"/>
        <dbReference type="ChEBI" id="CHEBI:44337"/>
        <dbReference type="ChEBI" id="CHEBI:46911"/>
        <dbReference type="ChEBI" id="CHEBI:57805"/>
        <dbReference type="EC" id="2.3.1.35"/>
    </reaction>
</comment>
<evidence type="ECO:0000313" key="11">
    <source>
        <dbReference type="EMBL" id="AJA51710.1"/>
    </source>
</evidence>
<reference evidence="11 14" key="1">
    <citation type="journal article" date="2015" name="Genome Announc.">
        <title>Complete Genome Sequence of the Nitrogen-Fixing and Solvent-Producing Clostridium pasteurianum DSM 525.</title>
        <authorList>
            <person name="Poehlein A."/>
            <person name="Grosse-Honebrink A."/>
            <person name="Zhang Y."/>
            <person name="Minton N.P."/>
            <person name="Daniel R."/>
        </authorList>
    </citation>
    <scope>NUCLEOTIDE SEQUENCE [LARGE SCALE GENOMIC DNA]</scope>
    <source>
        <strain evidence="11">DSM 525</strain>
        <strain evidence="14">DSM 525 / ATCC 6013</strain>
    </source>
</reference>
<proteinExistence type="inferred from homology"/>
<keyword evidence="5 10" id="KW-0808">Transferase</keyword>
<feature type="binding site" evidence="10">
    <location>
        <position position="190"/>
    </location>
    <ligand>
        <name>substrate</name>
    </ligand>
</feature>
<sequence>MSSIKVLEGKNITDVPYFKASGIHCGLKKVKKDLCVIYSEKKAVAAATFTKNKVKAAPILLNMKSIENENTQAIVVNSGNANACTGDEGYNDALSMAKVTSEALGLKLEEVIVASTGVIGVPMPMSKIFSGIDMACKSLSYDGGKDAAKAIMTTDTKEKIITVEFNIGSKKATISAMAKGSGMIHPNMGTMLGFLATDVNISKAMLTKALKDSVEDSYNMVSVDGDTSTNDMVVILANGSCENTIIDTEDENYKLFKEALHFVNVEIAKMIAGDGEGATKLIETKIYHAHSLKDAKICAKAVITSSLVKAAFFGADANWGRIICALGYSGADLNVNTINISFTNSIGTIDICKNGGNIDFSEDLAKKILEQEKITVIIDLNDGEYNATAWGCDLTYDYVKINGSYRS</sequence>
<keyword evidence="14" id="KW-1185">Reference proteome</keyword>
<evidence type="ECO:0000256" key="5">
    <source>
        <dbReference type="ARBA" id="ARBA00022679"/>
    </source>
</evidence>
<keyword evidence="10" id="KW-0963">Cytoplasm</keyword>
<feature type="binding site" evidence="10">
    <location>
        <position position="153"/>
    </location>
    <ligand>
        <name>substrate</name>
    </ligand>
</feature>
<feature type="binding site" evidence="10">
    <location>
        <position position="402"/>
    </location>
    <ligand>
        <name>substrate</name>
    </ligand>
</feature>
<dbReference type="EC" id="2.3.1.35" evidence="10"/>
<comment type="pathway">
    <text evidence="10">Amino-acid biosynthesis; L-arginine biosynthesis; N(2)-acetyl-L-ornithine from L-glutamate: step 1/4.</text>
</comment>
<feature type="binding site" evidence="10">
    <location>
        <position position="276"/>
    </location>
    <ligand>
        <name>substrate</name>
    </ligand>
</feature>
<evidence type="ECO:0000256" key="9">
    <source>
        <dbReference type="ARBA" id="ARBA00049439"/>
    </source>
</evidence>
<feature type="site" description="Involved in the stabilization of negative charge on the oxyanion by the formation of the oxyanion hole" evidence="10">
    <location>
        <position position="116"/>
    </location>
</feature>
<dbReference type="GO" id="GO:0004042">
    <property type="term" value="F:L-glutamate N-acetyltransferase activity"/>
    <property type="evidence" value="ECO:0007669"/>
    <property type="project" value="UniProtKB-UniRule"/>
</dbReference>
<evidence type="ECO:0000256" key="2">
    <source>
        <dbReference type="ARBA" id="ARBA00011475"/>
    </source>
</evidence>
<dbReference type="EMBL" id="JPGY02000001">
    <property type="protein sequence ID" value="KRU12282.1"/>
    <property type="molecule type" value="Genomic_DNA"/>
</dbReference>
<dbReference type="FunFam" id="3.10.20.340:FF:000001">
    <property type="entry name" value="Arginine biosynthesis bifunctional protein ArgJ, chloroplastic"/>
    <property type="match status" value="1"/>
</dbReference>
<dbReference type="FunFam" id="3.60.70.12:FF:000001">
    <property type="entry name" value="Arginine biosynthesis bifunctional protein ArgJ, chloroplastic"/>
    <property type="match status" value="1"/>
</dbReference>
<dbReference type="EMBL" id="CP009268">
    <property type="protein sequence ID" value="AJA51710.1"/>
    <property type="molecule type" value="Genomic_DNA"/>
</dbReference>
<dbReference type="GO" id="GO:0005737">
    <property type="term" value="C:cytoplasm"/>
    <property type="evidence" value="ECO:0007669"/>
    <property type="project" value="UniProtKB-SubCell"/>
</dbReference>
<evidence type="ECO:0000313" key="12">
    <source>
        <dbReference type="EMBL" id="KRU12282.1"/>
    </source>
</evidence>
<evidence type="ECO:0000313" key="13">
    <source>
        <dbReference type="Proteomes" id="UP000028042"/>
    </source>
</evidence>
<organism evidence="11 14">
    <name type="scientific">Clostridium pasteurianum DSM 525 = ATCC 6013</name>
    <dbReference type="NCBI Taxonomy" id="1262449"/>
    <lineage>
        <taxon>Bacteria</taxon>
        <taxon>Bacillati</taxon>
        <taxon>Bacillota</taxon>
        <taxon>Clostridia</taxon>
        <taxon>Eubacteriales</taxon>
        <taxon>Clostridiaceae</taxon>
        <taxon>Clostridium</taxon>
    </lineage>
</organism>
<dbReference type="InterPro" id="IPR042195">
    <property type="entry name" value="ArgJ_beta_C"/>
</dbReference>
<dbReference type="InterPro" id="IPR016117">
    <property type="entry name" value="ArgJ-like_dom_sf"/>
</dbReference>
<dbReference type="SUPFAM" id="SSF56266">
    <property type="entry name" value="DmpA/ArgJ-like"/>
    <property type="match status" value="1"/>
</dbReference>
<feature type="site" description="Involved in the stabilization of negative charge on the oxyanion by the formation of the oxyanion hole" evidence="10">
    <location>
        <position position="117"/>
    </location>
</feature>
<dbReference type="CDD" id="cd02152">
    <property type="entry name" value="OAT"/>
    <property type="match status" value="1"/>
</dbReference>
<name>A0A0H3J4B7_CLOPA</name>
<dbReference type="Gene3D" id="3.10.20.340">
    <property type="entry name" value="ArgJ beta chain, C-terminal domain"/>
    <property type="match status" value="1"/>
</dbReference>
<feature type="chain" id="PRO_5034820967" description="Arginine biosynthesis bifunctional protein ArgJ beta chain" evidence="10">
    <location>
        <begin position="190"/>
        <end position="407"/>
    </location>
</feature>
<dbReference type="InterPro" id="IPR002813">
    <property type="entry name" value="Arg_biosynth_ArgJ"/>
</dbReference>
<evidence type="ECO:0000256" key="7">
    <source>
        <dbReference type="ARBA" id="ARBA00023268"/>
    </source>
</evidence>
<dbReference type="eggNOG" id="COG1364">
    <property type="taxonomic scope" value="Bacteria"/>
</dbReference>
<dbReference type="PANTHER" id="PTHR23100:SF0">
    <property type="entry name" value="ARGININE BIOSYNTHESIS BIFUNCTIONAL PROTEIN ARGJ, MITOCHONDRIAL"/>
    <property type="match status" value="1"/>
</dbReference>
<accession>A0A0H3J4B7</accession>
<comment type="pathway">
    <text evidence="10">Amino-acid biosynthesis; L-arginine biosynthesis; L-ornithine and N-acetyl-L-glutamate from L-glutamate and N(2)-acetyl-L-ornithine (cyclic): step 1/1.</text>
</comment>
<feature type="binding site" evidence="10">
    <location>
        <position position="407"/>
    </location>
    <ligand>
        <name>substrate</name>
    </ligand>
</feature>
<dbReference type="Proteomes" id="UP000028042">
    <property type="component" value="Unassembled WGS sequence"/>
</dbReference>
<dbReference type="GO" id="GO:0006526">
    <property type="term" value="P:L-arginine biosynthetic process"/>
    <property type="evidence" value="ECO:0007669"/>
    <property type="project" value="UniProtKB-UniRule"/>
</dbReference>
<dbReference type="PANTHER" id="PTHR23100">
    <property type="entry name" value="ARGININE BIOSYNTHESIS BIFUNCTIONAL PROTEIN ARGJ"/>
    <property type="match status" value="1"/>
</dbReference>
<dbReference type="KEGG" id="cpae:CPAST_c16470"/>
<dbReference type="AlphaFoldDB" id="A0A0H3J4B7"/>